<name>A0A3S3SPC7_9BACT</name>
<dbReference type="InterPro" id="IPR039564">
    <property type="entry name" value="Peptidase_C39-like"/>
</dbReference>
<comment type="caution">
    <text evidence="3">The sequence shown here is derived from an EMBL/GenBank/DDBJ whole genome shotgun (WGS) entry which is preliminary data.</text>
</comment>
<gene>
    <name evidence="3" type="ORF">H206_00177</name>
</gene>
<accession>A0A3S3SPC7</accession>
<protein>
    <submittedName>
        <fullName evidence="3">Peptidase-C39-like family protein</fullName>
    </submittedName>
</protein>
<sequence length="735" mass="79628">MYAMRMCCVVLLTLFVGCGNVSAKKFDEGTVSAINLDVLRIEACASGKGCIAASGPMQLDLLELADGKVDFANQVLLPEKTQYLQLMFGENSTITVGDELFPLSVPGGTKSGLKLKGRKAFGKEGGFLTSLELQFKLGKKIVVQRNKIRSKDKGQRRQVSYVYSYKLKPVIRVESAEITPMTEGTPAVVAMPDEDNEITIGDNFSLVIPAGAVSEPMVISVKETKFTVEVMDEETGEVVEKPALSSNYELSPDGAEFGEPLVITLPYSPETLPSDVSEYDIAVYLDGERIPTDINTVSKTATADVWHFTSARISYYTPICPSGNGLYCGTIDPSLNNNTLYYCENGSYQMRERCSDGCKSMPVGQNDKCEDVVAPPASCPSGNGLYCGGAVSRDENTLYRCTNGAYSVEERCSDGCKMMAVGQNDKCEDVVVAPPVSCPSGNGLYCGGAVSRDENTLYRCTNGVYSVEERCSDGCKMMAVGQNDKCEEVQQTSCPYGTGYYCGKSSLGQETNSLYYCQNGNYDEREQCSNGCELMDPYVSDRCSSGTGGGTNWDPSSSLSLDVPYLDQLDIPTIGYAACASASSAMVLAFHGKIKNNQQAMIDAAGTIFRQTSSVDEGLLGRTGLKNHLEGEWNFSSVNFDSSGWSDLYKKIQEEIRAGRPLILGSHSMTEAGHYMVVTGYDGNDYNSAKLIINDPNGKWLGWDSYSTAQSGKALRYDYKAITSRSDDGVFVIVP</sequence>
<evidence type="ECO:0000256" key="1">
    <source>
        <dbReference type="SAM" id="SignalP"/>
    </source>
</evidence>
<reference evidence="3 4" key="1">
    <citation type="submission" date="2017-01" db="EMBL/GenBank/DDBJ databases">
        <title>The cable genome- insights into the physiology and evolution of filamentous bacteria capable of sulfide oxidation via long distance electron transfer.</title>
        <authorList>
            <person name="Schreiber L."/>
            <person name="Bjerg J.T."/>
            <person name="Boggild A."/>
            <person name="Van De Vossenberg J."/>
            <person name="Meysman F."/>
            <person name="Nielsen L.P."/>
            <person name="Schramm A."/>
            <person name="Kjeldsen K.U."/>
        </authorList>
    </citation>
    <scope>NUCLEOTIDE SEQUENCE [LARGE SCALE GENOMIC DNA]</scope>
    <source>
        <strain evidence="3">MCF</strain>
    </source>
</reference>
<feature type="domain" description="Peptidase C39-like" evidence="2">
    <location>
        <begin position="561"/>
        <end position="697"/>
    </location>
</feature>
<evidence type="ECO:0000259" key="2">
    <source>
        <dbReference type="Pfam" id="PF13529"/>
    </source>
</evidence>
<keyword evidence="1" id="KW-0732">Signal</keyword>
<feature type="chain" id="PRO_5018746370" evidence="1">
    <location>
        <begin position="24"/>
        <end position="735"/>
    </location>
</feature>
<proteinExistence type="predicted"/>
<feature type="signal peptide" evidence="1">
    <location>
        <begin position="1"/>
        <end position="23"/>
    </location>
</feature>
<evidence type="ECO:0000313" key="4">
    <source>
        <dbReference type="Proteomes" id="UP000287853"/>
    </source>
</evidence>
<keyword evidence="4" id="KW-1185">Reference proteome</keyword>
<dbReference type="EMBL" id="MTKO01000041">
    <property type="protein sequence ID" value="RWX47135.1"/>
    <property type="molecule type" value="Genomic_DNA"/>
</dbReference>
<organism evidence="3 4">
    <name type="scientific">Candidatus Electrothrix aarhusensis</name>
    <dbReference type="NCBI Taxonomy" id="1859131"/>
    <lineage>
        <taxon>Bacteria</taxon>
        <taxon>Pseudomonadati</taxon>
        <taxon>Thermodesulfobacteriota</taxon>
        <taxon>Desulfobulbia</taxon>
        <taxon>Desulfobulbales</taxon>
        <taxon>Desulfobulbaceae</taxon>
        <taxon>Candidatus Electrothrix</taxon>
    </lineage>
</organism>
<dbReference type="Gene3D" id="3.90.70.10">
    <property type="entry name" value="Cysteine proteinases"/>
    <property type="match status" value="1"/>
</dbReference>
<dbReference type="Proteomes" id="UP000287853">
    <property type="component" value="Unassembled WGS sequence"/>
</dbReference>
<dbReference type="PROSITE" id="PS51257">
    <property type="entry name" value="PROKAR_LIPOPROTEIN"/>
    <property type="match status" value="1"/>
</dbReference>
<evidence type="ECO:0000313" key="3">
    <source>
        <dbReference type="EMBL" id="RWX47135.1"/>
    </source>
</evidence>
<dbReference type="Gene3D" id="2.60.220.30">
    <property type="match status" value="1"/>
</dbReference>
<dbReference type="Pfam" id="PF13529">
    <property type="entry name" value="Peptidase_C39_2"/>
    <property type="match status" value="1"/>
</dbReference>
<dbReference type="AlphaFoldDB" id="A0A3S3SPC7"/>